<keyword evidence="3" id="KW-0547">Nucleotide-binding</keyword>
<dbReference type="InterPro" id="IPR003593">
    <property type="entry name" value="AAA+_ATPase"/>
</dbReference>
<evidence type="ECO:0000256" key="5">
    <source>
        <dbReference type="ARBA" id="ARBA00022989"/>
    </source>
</evidence>
<dbReference type="InterPro" id="IPR039421">
    <property type="entry name" value="Type_1_exporter"/>
</dbReference>
<organism evidence="10 11">
    <name type="scientific">Hathewaya limosa</name>
    <name type="common">Clostridium limosum</name>
    <dbReference type="NCBI Taxonomy" id="1536"/>
    <lineage>
        <taxon>Bacteria</taxon>
        <taxon>Bacillati</taxon>
        <taxon>Bacillota</taxon>
        <taxon>Clostridia</taxon>
        <taxon>Eubacteriales</taxon>
        <taxon>Clostridiaceae</taxon>
        <taxon>Hathewaya</taxon>
    </lineage>
</organism>
<keyword evidence="6 7" id="KW-0472">Membrane</keyword>
<proteinExistence type="predicted"/>
<feature type="domain" description="ABC transmembrane type-1" evidence="9">
    <location>
        <begin position="20"/>
        <end position="296"/>
    </location>
</feature>
<comment type="caution">
    <text evidence="10">The sequence shown here is derived from an EMBL/GenBank/DDBJ whole genome shotgun (WGS) entry which is preliminary data.</text>
</comment>
<keyword evidence="2 7" id="KW-0812">Transmembrane</keyword>
<evidence type="ECO:0000259" key="9">
    <source>
        <dbReference type="PROSITE" id="PS50929"/>
    </source>
</evidence>
<accession>A0ABU0JT88</accession>
<dbReference type="Gene3D" id="3.40.50.300">
    <property type="entry name" value="P-loop containing nucleotide triphosphate hydrolases"/>
    <property type="match status" value="1"/>
</dbReference>
<dbReference type="RefSeq" id="WP_307356199.1">
    <property type="nucleotide sequence ID" value="NZ_BAAACJ010000013.1"/>
</dbReference>
<dbReference type="Pfam" id="PF00664">
    <property type="entry name" value="ABC_membrane"/>
    <property type="match status" value="1"/>
</dbReference>
<evidence type="ECO:0000256" key="2">
    <source>
        <dbReference type="ARBA" id="ARBA00022692"/>
    </source>
</evidence>
<protein>
    <submittedName>
        <fullName evidence="10">ABC-type multidrug transport system fused ATPase/permease subunit</fullName>
    </submittedName>
</protein>
<dbReference type="InterPro" id="IPR011527">
    <property type="entry name" value="ABC1_TM_dom"/>
</dbReference>
<dbReference type="InterPro" id="IPR003439">
    <property type="entry name" value="ABC_transporter-like_ATP-bd"/>
</dbReference>
<dbReference type="PANTHER" id="PTHR43394:SF1">
    <property type="entry name" value="ATP-BINDING CASSETTE SUB-FAMILY B MEMBER 10, MITOCHONDRIAL"/>
    <property type="match status" value="1"/>
</dbReference>
<evidence type="ECO:0000259" key="8">
    <source>
        <dbReference type="PROSITE" id="PS50893"/>
    </source>
</evidence>
<keyword evidence="5 7" id="KW-1133">Transmembrane helix</keyword>
<reference evidence="10 11" key="1">
    <citation type="submission" date="2023-07" db="EMBL/GenBank/DDBJ databases">
        <title>Genomic Encyclopedia of Type Strains, Phase IV (KMG-IV): sequencing the most valuable type-strain genomes for metagenomic binning, comparative biology and taxonomic classification.</title>
        <authorList>
            <person name="Goeker M."/>
        </authorList>
    </citation>
    <scope>NUCLEOTIDE SEQUENCE [LARGE SCALE GENOMIC DNA]</scope>
    <source>
        <strain evidence="10 11">DSM 1400</strain>
    </source>
</reference>
<dbReference type="EMBL" id="JAUSWN010000017">
    <property type="protein sequence ID" value="MDQ0480300.1"/>
    <property type="molecule type" value="Genomic_DNA"/>
</dbReference>
<dbReference type="SUPFAM" id="SSF52540">
    <property type="entry name" value="P-loop containing nucleoside triphosphate hydrolases"/>
    <property type="match status" value="1"/>
</dbReference>
<evidence type="ECO:0000256" key="6">
    <source>
        <dbReference type="ARBA" id="ARBA00023136"/>
    </source>
</evidence>
<dbReference type="PROSITE" id="PS50893">
    <property type="entry name" value="ABC_TRANSPORTER_2"/>
    <property type="match status" value="1"/>
</dbReference>
<sequence length="550" mass="63313">MKKYISNVKGYIILQYIFEILATLSIAAVPYMQKLLLDKMQKGNNVQNSFIHIIFVVAICIFVYCLCSWLSLRYTILRINKMREHMQKDLFNSFSKMGYNIFKKKDIGEYISMQNTDIAILIGDYFQPLIDLFRPISIICIYAFSICFYINWKIAIIMFSMSIVICIIPKLFEKPLAKVRKKHVEQQGRYTSQVKDYLEGFKLINDNTREKIKKQHKSSVCRTSEAIKNFGIFKAFTTLIYDSGTKFMEIIVFLLVGILIIKREISVGTALAIFSYSHCFIGPFEDFLYDITTLNSTKDVKNRFSSYINYINENNLKPTEISKFKDKITMENVCLSYDNFNLNNICCNFKKGKKYAIIGHSGSGKSTMINLLMKYEIPDSGEISIDGCSIASLNIDDIVMCISQQEHIYRESFENNVTVFGSYSHSTFSEVLNKYDNSIIDKIKSKENCSDLSGGEKQLTSFIRSLVSGNDVLIMDEPFSAMDAGTLKKVMDILFELEDKTIIMVTHNLGMNLDKFDEVILMDEGSIVEKGMFHKVRENYVFNHKLAMNK</sequence>
<dbReference type="SMART" id="SM00382">
    <property type="entry name" value="AAA"/>
    <property type="match status" value="1"/>
</dbReference>
<dbReference type="Proteomes" id="UP001224418">
    <property type="component" value="Unassembled WGS sequence"/>
</dbReference>
<dbReference type="CDD" id="cd03228">
    <property type="entry name" value="ABCC_MRP_Like"/>
    <property type="match status" value="1"/>
</dbReference>
<evidence type="ECO:0000313" key="11">
    <source>
        <dbReference type="Proteomes" id="UP001224418"/>
    </source>
</evidence>
<dbReference type="PANTHER" id="PTHR43394">
    <property type="entry name" value="ATP-DEPENDENT PERMEASE MDL1, MITOCHONDRIAL"/>
    <property type="match status" value="1"/>
</dbReference>
<evidence type="ECO:0000256" key="4">
    <source>
        <dbReference type="ARBA" id="ARBA00022840"/>
    </source>
</evidence>
<comment type="subcellular location">
    <subcellularLocation>
        <location evidence="1">Cell membrane</location>
        <topology evidence="1">Multi-pass membrane protein</topology>
    </subcellularLocation>
</comment>
<evidence type="ECO:0000256" key="1">
    <source>
        <dbReference type="ARBA" id="ARBA00004651"/>
    </source>
</evidence>
<dbReference type="PROSITE" id="PS50929">
    <property type="entry name" value="ABC_TM1F"/>
    <property type="match status" value="1"/>
</dbReference>
<evidence type="ECO:0000256" key="7">
    <source>
        <dbReference type="SAM" id="Phobius"/>
    </source>
</evidence>
<feature type="transmembrane region" description="Helical" evidence="7">
    <location>
        <begin position="12"/>
        <end position="31"/>
    </location>
</feature>
<keyword evidence="4" id="KW-0067">ATP-binding</keyword>
<feature type="transmembrane region" description="Helical" evidence="7">
    <location>
        <begin position="156"/>
        <end position="172"/>
    </location>
</feature>
<dbReference type="InterPro" id="IPR036640">
    <property type="entry name" value="ABC1_TM_sf"/>
</dbReference>
<feature type="transmembrane region" description="Helical" evidence="7">
    <location>
        <begin position="51"/>
        <end position="72"/>
    </location>
</feature>
<dbReference type="Gene3D" id="1.20.1560.10">
    <property type="entry name" value="ABC transporter type 1, transmembrane domain"/>
    <property type="match status" value="1"/>
</dbReference>
<feature type="domain" description="ABC transporter" evidence="8">
    <location>
        <begin position="316"/>
        <end position="549"/>
    </location>
</feature>
<dbReference type="Pfam" id="PF00005">
    <property type="entry name" value="ABC_tran"/>
    <property type="match status" value="1"/>
</dbReference>
<keyword evidence="11" id="KW-1185">Reference proteome</keyword>
<evidence type="ECO:0000313" key="10">
    <source>
        <dbReference type="EMBL" id="MDQ0480300.1"/>
    </source>
</evidence>
<evidence type="ECO:0000256" key="3">
    <source>
        <dbReference type="ARBA" id="ARBA00022741"/>
    </source>
</evidence>
<dbReference type="InterPro" id="IPR027417">
    <property type="entry name" value="P-loop_NTPase"/>
</dbReference>
<name>A0ABU0JT88_HATLI</name>
<gene>
    <name evidence="10" type="ORF">QOZ93_002048</name>
</gene>
<dbReference type="SUPFAM" id="SSF90123">
    <property type="entry name" value="ABC transporter transmembrane region"/>
    <property type="match status" value="1"/>
</dbReference>